<dbReference type="GO" id="GO:0005634">
    <property type="term" value="C:nucleus"/>
    <property type="evidence" value="ECO:0007669"/>
    <property type="project" value="UniProtKB-SubCell"/>
</dbReference>
<dbReference type="Proteomes" id="UP000297245">
    <property type="component" value="Unassembled WGS sequence"/>
</dbReference>
<dbReference type="GO" id="GO:0006357">
    <property type="term" value="P:regulation of transcription by RNA polymerase II"/>
    <property type="evidence" value="ECO:0007669"/>
    <property type="project" value="InterPro"/>
</dbReference>
<feature type="region of interest" description="Disordered" evidence="8">
    <location>
        <begin position="161"/>
        <end position="194"/>
    </location>
</feature>
<feature type="compositionally biased region" description="Polar residues" evidence="8">
    <location>
        <begin position="739"/>
        <end position="777"/>
    </location>
</feature>
<feature type="region of interest" description="Disordered" evidence="8">
    <location>
        <begin position="482"/>
        <end position="501"/>
    </location>
</feature>
<evidence type="ECO:0000256" key="5">
    <source>
        <dbReference type="ARBA" id="ARBA00023242"/>
    </source>
</evidence>
<feature type="compositionally biased region" description="Basic and acidic residues" evidence="8">
    <location>
        <begin position="390"/>
        <end position="404"/>
    </location>
</feature>
<feature type="region of interest" description="Disordered" evidence="8">
    <location>
        <begin position="1"/>
        <end position="21"/>
    </location>
</feature>
<evidence type="ECO:0000256" key="6">
    <source>
        <dbReference type="ARBA" id="ARBA00025513"/>
    </source>
</evidence>
<feature type="compositionally biased region" description="Low complexity" evidence="8">
    <location>
        <begin position="798"/>
        <end position="810"/>
    </location>
</feature>
<dbReference type="PANTHER" id="PTHR14898">
    <property type="entry name" value="ENHANCER OF POLYCOMB"/>
    <property type="match status" value="1"/>
</dbReference>
<dbReference type="InterPro" id="IPR019542">
    <property type="entry name" value="Enhancer_polycomb-like_N"/>
</dbReference>
<keyword evidence="11" id="KW-1185">Reference proteome</keyword>
<dbReference type="InterPro" id="IPR024943">
    <property type="entry name" value="Enhancer_polycomb"/>
</dbReference>
<protein>
    <recommendedName>
        <fullName evidence="7">Enhancer of polycomb-like protein</fullName>
    </recommendedName>
</protein>
<reference evidence="10 11" key="1">
    <citation type="journal article" date="2019" name="Nat. Ecol. Evol.">
        <title>Megaphylogeny resolves global patterns of mushroom evolution.</title>
        <authorList>
            <person name="Varga T."/>
            <person name="Krizsan K."/>
            <person name="Foldi C."/>
            <person name="Dima B."/>
            <person name="Sanchez-Garcia M."/>
            <person name="Sanchez-Ramirez S."/>
            <person name="Szollosi G.J."/>
            <person name="Szarkandi J.G."/>
            <person name="Papp V."/>
            <person name="Albert L."/>
            <person name="Andreopoulos W."/>
            <person name="Angelini C."/>
            <person name="Antonin V."/>
            <person name="Barry K.W."/>
            <person name="Bougher N.L."/>
            <person name="Buchanan P."/>
            <person name="Buyck B."/>
            <person name="Bense V."/>
            <person name="Catcheside P."/>
            <person name="Chovatia M."/>
            <person name="Cooper J."/>
            <person name="Damon W."/>
            <person name="Desjardin D."/>
            <person name="Finy P."/>
            <person name="Geml J."/>
            <person name="Haridas S."/>
            <person name="Hughes K."/>
            <person name="Justo A."/>
            <person name="Karasinski D."/>
            <person name="Kautmanova I."/>
            <person name="Kiss B."/>
            <person name="Kocsube S."/>
            <person name="Kotiranta H."/>
            <person name="LaButti K.M."/>
            <person name="Lechner B.E."/>
            <person name="Liimatainen K."/>
            <person name="Lipzen A."/>
            <person name="Lukacs Z."/>
            <person name="Mihaltcheva S."/>
            <person name="Morgado L.N."/>
            <person name="Niskanen T."/>
            <person name="Noordeloos M.E."/>
            <person name="Ohm R.A."/>
            <person name="Ortiz-Santana B."/>
            <person name="Ovrebo C."/>
            <person name="Racz N."/>
            <person name="Riley R."/>
            <person name="Savchenko A."/>
            <person name="Shiryaev A."/>
            <person name="Soop K."/>
            <person name="Spirin V."/>
            <person name="Szebenyi C."/>
            <person name="Tomsovsky M."/>
            <person name="Tulloss R.E."/>
            <person name="Uehling J."/>
            <person name="Grigoriev I.V."/>
            <person name="Vagvolgyi C."/>
            <person name="Papp T."/>
            <person name="Martin F.M."/>
            <person name="Miettinen O."/>
            <person name="Hibbett D.S."/>
            <person name="Nagy L.G."/>
        </authorList>
    </citation>
    <scope>NUCLEOTIDE SEQUENCE [LARGE SCALE GENOMIC DNA]</scope>
    <source>
        <strain evidence="10 11">CBS 962.96</strain>
    </source>
</reference>
<evidence type="ECO:0000313" key="11">
    <source>
        <dbReference type="Proteomes" id="UP000297245"/>
    </source>
</evidence>
<feature type="compositionally biased region" description="Low complexity" evidence="8">
    <location>
        <begin position="778"/>
        <end position="788"/>
    </location>
</feature>
<evidence type="ECO:0000256" key="7">
    <source>
        <dbReference type="RuleBase" id="RU361124"/>
    </source>
</evidence>
<sequence length="1026" mass="112966">MPRPGPTAASTLRNRNRINNKSRLKIVKGNIDTDPIIPDEDEEKNRLLQSVAGVDQEDANEHHLQAVLSEAALRNHSSGRSTRGGDKDKESVQAAFIPIPDSAGRVDNYEEFYPPNRWKDPISYVMSSLTVEESSSAALANGFTYYMDERDKEWLDKNNEEARGEGTSVQGAVSTSSTRTSARSAKAKGKEPEAQSVVMNEDEFELVMGLFEKLAHENTEFLHHALQHGMAFPPFSEYQETFASPLPSSTFALFSPPPWLPQPHQLVRIARAIYPYWKERRLERGGHRIIPALNFDEEDKLNESYVCFRRRESKAVRKTRASQVSSSEKLARLRSELNYPLELAKSVLLREQTKLENTKQSQIVWRARARFVDSKRQNPALGDKTDEELLLDKERPSKRQDTRSGVRIPPKEAGAQPPPTVSLRADLLRPQERFQLLHTKVEALLEKQKESDQSWEDNIDSGYTGSWVPYSSRLFKYVAPPSAPSWPSSHDIQQSVTPTKRPVRVRIGRGGRSFVDRRLPRELSNISKRRPRRVFSDSEDDDKDLMDVDAPEIDEEADRCLAERWRFDSDDGPAYGPGGSEEQDRVLVDDYSVGYMKYTMTLFDEEDMKSLSTDPTITKYGSDGRRIGVVPPIFQRPRPYPSAAPGQQPQAVAPVAGAMPTVGTPISMAHQLKLHGAPRISGNGGLTNARPVAVTATSPPAASPPPAQQPQSQQRPSVNGVVNGINRPAINMPHVDAQKSMSPESMNQHSGNIAASSPPTKAINTSGASSDVHMQSPSSGTTNGSSNGQVQANDNIARPQSQQSQRQTSQPPQPGTHLNGVNGHAPITTYPASQGYSPSLVNNALPNPSVPGYTIPHSNSSSNSPLSLQQMQNLKSVFNASGSAPQDLSVLQLQMQARGMHQASYLQNLYNMQNMQMKLPPARQTSWTTPAQGVANGGAGASPPRPNSAVNGNAWPNANSTPSIRNAVTVPVRTPSANGTRAGIAIGVNGQMTQQQQQQQLRQQQMSPPHRQMSPHTQQISPHFQG</sequence>
<comment type="similarity">
    <text evidence="2 7">Belongs to the enhancer of polycomb family.</text>
</comment>
<feature type="compositionally biased region" description="Polar residues" evidence="8">
    <location>
        <begin position="830"/>
        <end position="843"/>
    </location>
</feature>
<keyword evidence="3 7" id="KW-0805">Transcription regulation</keyword>
<dbReference type="AlphaFoldDB" id="A0A4V4HIY5"/>
<feature type="compositionally biased region" description="Low complexity" evidence="8">
    <location>
        <begin position="689"/>
        <end position="700"/>
    </location>
</feature>
<comment type="function">
    <text evidence="6">Component of the NuA4 histone acetyltransferase complex which is involved in transcriptional activation of selected genes principally by acetylation of nucleosomal histone H4 and H2A. The NuA4 complex is also involved in DNA repair. Involved in gene silencing by neighboring heterochromatin, blockage of the silencing spreading along the chromosome, and required for cell cycle progression through G2/M.</text>
</comment>
<organism evidence="10 11">
    <name type="scientific">Dendrothele bispora (strain CBS 962.96)</name>
    <dbReference type="NCBI Taxonomy" id="1314807"/>
    <lineage>
        <taxon>Eukaryota</taxon>
        <taxon>Fungi</taxon>
        <taxon>Dikarya</taxon>
        <taxon>Basidiomycota</taxon>
        <taxon>Agaricomycotina</taxon>
        <taxon>Agaricomycetes</taxon>
        <taxon>Agaricomycetidae</taxon>
        <taxon>Agaricales</taxon>
        <taxon>Agaricales incertae sedis</taxon>
        <taxon>Dendrothele</taxon>
    </lineage>
</organism>
<feature type="compositionally biased region" description="Polar residues" evidence="8">
    <location>
        <begin position="1014"/>
        <end position="1026"/>
    </location>
</feature>
<accession>A0A4V4HIY5</accession>
<feature type="region of interest" description="Disordered" evidence="8">
    <location>
        <begin position="925"/>
        <end position="945"/>
    </location>
</feature>
<evidence type="ECO:0000256" key="3">
    <source>
        <dbReference type="ARBA" id="ARBA00023015"/>
    </source>
</evidence>
<evidence type="ECO:0000256" key="8">
    <source>
        <dbReference type="SAM" id="MobiDB-lite"/>
    </source>
</evidence>
<name>A0A4V4HIY5_DENBC</name>
<feature type="region of interest" description="Disordered" evidence="8">
    <location>
        <begin position="376"/>
        <end position="420"/>
    </location>
</feature>
<comment type="subcellular location">
    <subcellularLocation>
        <location evidence="1 7">Nucleus</location>
    </subcellularLocation>
</comment>
<dbReference type="EMBL" id="ML179035">
    <property type="protein sequence ID" value="THV08426.1"/>
    <property type="molecule type" value="Genomic_DNA"/>
</dbReference>
<feature type="compositionally biased region" description="Low complexity" evidence="8">
    <location>
        <begin position="174"/>
        <end position="184"/>
    </location>
</feature>
<evidence type="ECO:0000256" key="2">
    <source>
        <dbReference type="ARBA" id="ARBA00008035"/>
    </source>
</evidence>
<evidence type="ECO:0000259" key="9">
    <source>
        <dbReference type="Pfam" id="PF10513"/>
    </source>
</evidence>
<keyword evidence="4 7" id="KW-0804">Transcription</keyword>
<dbReference type="Pfam" id="PF10513">
    <property type="entry name" value="EPL1"/>
    <property type="match status" value="1"/>
</dbReference>
<feature type="domain" description="Enhancer of polycomb-like N-terminal" evidence="9">
    <location>
        <begin position="15"/>
        <end position="213"/>
    </location>
</feature>
<feature type="region of interest" description="Disordered" evidence="8">
    <location>
        <begin position="991"/>
        <end position="1026"/>
    </location>
</feature>
<keyword evidence="5 7" id="KW-0539">Nucleus</keyword>
<proteinExistence type="inferred from homology"/>
<feature type="compositionally biased region" description="Low complexity" evidence="8">
    <location>
        <begin position="991"/>
        <end position="1005"/>
    </location>
</feature>
<evidence type="ECO:0000313" key="10">
    <source>
        <dbReference type="EMBL" id="THV08426.1"/>
    </source>
</evidence>
<evidence type="ECO:0000256" key="1">
    <source>
        <dbReference type="ARBA" id="ARBA00004123"/>
    </source>
</evidence>
<dbReference type="GO" id="GO:0035267">
    <property type="term" value="C:NuA4 histone acetyltransferase complex"/>
    <property type="evidence" value="ECO:0007669"/>
    <property type="project" value="InterPro"/>
</dbReference>
<feature type="region of interest" description="Disordered" evidence="8">
    <location>
        <begin position="677"/>
        <end position="843"/>
    </location>
</feature>
<feature type="region of interest" description="Disordered" evidence="8">
    <location>
        <begin position="70"/>
        <end position="90"/>
    </location>
</feature>
<dbReference type="OrthoDB" id="435275at2759"/>
<gene>
    <name evidence="10" type="ORF">K435DRAFT_824921</name>
</gene>
<evidence type="ECO:0000256" key="4">
    <source>
        <dbReference type="ARBA" id="ARBA00023163"/>
    </source>
</evidence>